<feature type="compositionally biased region" description="Polar residues" evidence="1">
    <location>
        <begin position="82"/>
        <end position="95"/>
    </location>
</feature>
<sequence length="95" mass="10517">MVQVKYGRLALFDIVTEISRIGLNIRIGSPEIRRELALCDPTSANFHFRPETHTRLTYSVPARASSVARENENPHSGLEAISPNSGNISQSYGSF</sequence>
<evidence type="ECO:0000256" key="1">
    <source>
        <dbReference type="SAM" id="MobiDB-lite"/>
    </source>
</evidence>
<comment type="caution">
    <text evidence="2">The sequence shown here is derived from an EMBL/GenBank/DDBJ whole genome shotgun (WGS) entry which is preliminary data.</text>
</comment>
<evidence type="ECO:0000313" key="3">
    <source>
        <dbReference type="Proteomes" id="UP000887159"/>
    </source>
</evidence>
<reference evidence="2" key="1">
    <citation type="submission" date="2020-08" db="EMBL/GenBank/DDBJ databases">
        <title>Multicomponent nature underlies the extraordinary mechanical properties of spider dragline silk.</title>
        <authorList>
            <person name="Kono N."/>
            <person name="Nakamura H."/>
            <person name="Mori M."/>
            <person name="Yoshida Y."/>
            <person name="Ohtoshi R."/>
            <person name="Malay A.D."/>
            <person name="Moran D.A.P."/>
            <person name="Tomita M."/>
            <person name="Numata K."/>
            <person name="Arakawa K."/>
        </authorList>
    </citation>
    <scope>NUCLEOTIDE SEQUENCE</scope>
</reference>
<organism evidence="2 3">
    <name type="scientific">Trichonephila clavipes</name>
    <name type="common">Golden silk orbweaver</name>
    <name type="synonym">Nephila clavipes</name>
    <dbReference type="NCBI Taxonomy" id="2585209"/>
    <lineage>
        <taxon>Eukaryota</taxon>
        <taxon>Metazoa</taxon>
        <taxon>Ecdysozoa</taxon>
        <taxon>Arthropoda</taxon>
        <taxon>Chelicerata</taxon>
        <taxon>Arachnida</taxon>
        <taxon>Araneae</taxon>
        <taxon>Araneomorphae</taxon>
        <taxon>Entelegynae</taxon>
        <taxon>Araneoidea</taxon>
        <taxon>Nephilidae</taxon>
        <taxon>Trichonephila</taxon>
    </lineage>
</organism>
<feature type="region of interest" description="Disordered" evidence="1">
    <location>
        <begin position="65"/>
        <end position="95"/>
    </location>
</feature>
<proteinExistence type="predicted"/>
<dbReference type="Proteomes" id="UP000887159">
    <property type="component" value="Unassembled WGS sequence"/>
</dbReference>
<accession>A0A8X6SWB4</accession>
<gene>
    <name evidence="2" type="ORF">TNCV_3612921</name>
</gene>
<dbReference type="AlphaFoldDB" id="A0A8X6SWB4"/>
<dbReference type="EMBL" id="BMAU01021327">
    <property type="protein sequence ID" value="GFY14103.1"/>
    <property type="molecule type" value="Genomic_DNA"/>
</dbReference>
<keyword evidence="3" id="KW-1185">Reference proteome</keyword>
<name>A0A8X6SWB4_TRICX</name>
<evidence type="ECO:0000313" key="2">
    <source>
        <dbReference type="EMBL" id="GFY14103.1"/>
    </source>
</evidence>
<protein>
    <submittedName>
        <fullName evidence="2">Uncharacterized protein</fullName>
    </submittedName>
</protein>